<sequence length="346" mass="37030">MIADLYERWSLDTVVEVAHAIARNFARHPQQYAQVPDETIDDLTALNFRTGSDPDWPDARQRAAYYSGILGSSIRTASAGIRRAAIAAAEQVSDHGQELLGQVCQDAARSLAASISVHEALNIARAGQPVIAIFETSVSVLKSPEVAQAFGTRVAPGDEWPLGGDLNATGSHLIEVVTSKLQSAQITAVHRISQARFLLLQRIAHYGALTIAAAAGGTVEEGDGTAHLLNNAYSWARALQELVPGIVRAWKDPDYLRSLTATELALLPENPAGAVDLSGTELDTLRANTLGRMRQEDTYTVSGEICCCDSLELCATMDPICPPEPPFPPTDTCSPCSLTGFCTFNC</sequence>
<evidence type="ECO:0000313" key="1">
    <source>
        <dbReference type="EMBL" id="GGN81192.1"/>
    </source>
</evidence>
<dbReference type="Proteomes" id="UP000600365">
    <property type="component" value="Unassembled WGS sequence"/>
</dbReference>
<organism evidence="1 2">
    <name type="scientific">Streptomyces albiflavescens</name>
    <dbReference type="NCBI Taxonomy" id="1623582"/>
    <lineage>
        <taxon>Bacteria</taxon>
        <taxon>Bacillati</taxon>
        <taxon>Actinomycetota</taxon>
        <taxon>Actinomycetes</taxon>
        <taxon>Kitasatosporales</taxon>
        <taxon>Streptomycetaceae</taxon>
        <taxon>Streptomyces</taxon>
    </lineage>
</organism>
<name>A0A918D7T4_9ACTN</name>
<dbReference type="AlphaFoldDB" id="A0A918D7T4"/>
<keyword evidence="2" id="KW-1185">Reference proteome</keyword>
<comment type="caution">
    <text evidence="1">The sequence shown here is derived from an EMBL/GenBank/DDBJ whole genome shotgun (WGS) entry which is preliminary data.</text>
</comment>
<evidence type="ECO:0000313" key="2">
    <source>
        <dbReference type="Proteomes" id="UP000600365"/>
    </source>
</evidence>
<proteinExistence type="predicted"/>
<accession>A0A918D7T4</accession>
<reference evidence="1 2" key="1">
    <citation type="journal article" date="2014" name="Int. J. Syst. Evol. Microbiol.">
        <title>Complete genome sequence of Corynebacterium casei LMG S-19264T (=DSM 44701T), isolated from a smear-ripened cheese.</title>
        <authorList>
            <consortium name="US DOE Joint Genome Institute (JGI-PGF)"/>
            <person name="Walter F."/>
            <person name="Albersmeier A."/>
            <person name="Kalinowski J."/>
            <person name="Ruckert C."/>
        </authorList>
    </citation>
    <scope>NUCLEOTIDE SEQUENCE [LARGE SCALE GENOMIC DNA]</scope>
    <source>
        <strain evidence="1 2">CGMCC 4.7111</strain>
    </source>
</reference>
<dbReference type="GO" id="GO:0042742">
    <property type="term" value="P:defense response to bacterium"/>
    <property type="evidence" value="ECO:0007669"/>
    <property type="project" value="InterPro"/>
</dbReference>
<dbReference type="EMBL" id="BMMM01000014">
    <property type="protein sequence ID" value="GGN81192.1"/>
    <property type="molecule type" value="Genomic_DNA"/>
</dbReference>
<dbReference type="InterPro" id="IPR027635">
    <property type="entry name" value="Lantibiotic2_lead_pep_dom"/>
</dbReference>
<dbReference type="NCBIfam" id="TIGR03898">
    <property type="entry name" value="lanti_MRSA_kill"/>
    <property type="match status" value="1"/>
</dbReference>
<gene>
    <name evidence="1" type="ORF">GCM10011579_067460</name>
</gene>
<protein>
    <submittedName>
        <fullName evidence="1">Uncharacterized protein</fullName>
    </submittedName>
</protein>